<sequence length="55" mass="6627">MNERCKNCGEVIHQNQFDYIWRHWDSSRDCFLNPRNYAEPDLETPDNIELGGFHD</sequence>
<accession>A0A9E7NHE2</accession>
<evidence type="ECO:0000313" key="2">
    <source>
        <dbReference type="Proteomes" id="UP001060462"/>
    </source>
</evidence>
<name>A0A9E7NHE2_9CAUD</name>
<evidence type="ECO:0000313" key="1">
    <source>
        <dbReference type="EMBL" id="UTN91654.1"/>
    </source>
</evidence>
<dbReference type="GeneID" id="79993793"/>
<dbReference type="EMBL" id="ON456335">
    <property type="protein sequence ID" value="UTN91654.1"/>
    <property type="molecule type" value="Genomic_DNA"/>
</dbReference>
<organism evidence="1 2">
    <name type="scientific">Arthrobacter phage Trustiboi</name>
    <dbReference type="NCBI Taxonomy" id="2951391"/>
    <lineage>
        <taxon>Viruses</taxon>
        <taxon>Duplodnaviria</taxon>
        <taxon>Heunggongvirae</taxon>
        <taxon>Uroviricota</taxon>
        <taxon>Caudoviricetes</taxon>
        <taxon>Gordonvirus</taxon>
        <taxon>Gordonvirus trustiboi</taxon>
    </lineage>
</organism>
<reference evidence="1" key="1">
    <citation type="submission" date="2022-05" db="EMBL/GenBank/DDBJ databases">
        <authorList>
            <person name="McPherson G."/>
            <person name="Aboshahba S."/>
            <person name="Velasquez R.J."/>
            <person name="Khalil K.J."/>
            <person name="Slawienski A."/>
            <person name="Mohn C.E."/>
            <person name="McDevitt M.R."/>
            <person name="Ramamoorthy Y."/>
            <person name="Booton G."/>
            <person name="Daniels C.J."/>
            <person name="Ball S.L."/>
            <person name="Garlena R.A."/>
            <person name="Russell D.A."/>
            <person name="Jacobs-Sera D."/>
            <person name="Hatfull G.F."/>
        </authorList>
    </citation>
    <scope>NUCLEOTIDE SEQUENCE</scope>
</reference>
<keyword evidence="2" id="KW-1185">Reference proteome</keyword>
<dbReference type="Proteomes" id="UP001060462">
    <property type="component" value="Segment"/>
</dbReference>
<dbReference type="KEGG" id="vg:79993793"/>
<gene>
    <name evidence="1" type="primary">82</name>
    <name evidence="1" type="ORF">SEA_TRUSTIBOI_82</name>
</gene>
<protein>
    <submittedName>
        <fullName evidence="1">Uncharacterized protein</fullName>
    </submittedName>
</protein>
<proteinExistence type="predicted"/>
<dbReference type="RefSeq" id="YP_010750443.1">
    <property type="nucleotide sequence ID" value="NC_073333.1"/>
</dbReference>